<evidence type="ECO:0000256" key="15">
    <source>
        <dbReference type="ARBA" id="ARBA00045910"/>
    </source>
</evidence>
<dbReference type="Pfam" id="PF19416">
    <property type="entry name" value="Astro_VPg"/>
    <property type="match status" value="1"/>
</dbReference>
<evidence type="ECO:0000256" key="2">
    <source>
        <dbReference type="ARBA" id="ARBA00011245"/>
    </source>
</evidence>
<keyword evidence="4" id="KW-0597">Phosphoprotein</keyword>
<feature type="transmembrane region" description="Helical" evidence="18">
    <location>
        <begin position="216"/>
        <end position="235"/>
    </location>
</feature>
<keyword evidence="12 18" id="KW-1133">Transmembrane helix</keyword>
<dbReference type="Gene3D" id="2.40.10.10">
    <property type="entry name" value="Trypsin-like serine proteases"/>
    <property type="match status" value="2"/>
</dbReference>
<comment type="subcellular location">
    <subcellularLocation>
        <location evidence="1">Host membrane</location>
        <topology evidence="1">Multi-pass membrane protein</topology>
    </subcellularLocation>
</comment>
<organism evidence="19">
    <name type="scientific">Goose astrovirus 1</name>
    <dbReference type="NCBI Taxonomy" id="2910303"/>
    <lineage>
        <taxon>Viruses</taxon>
        <taxon>Riboviria</taxon>
        <taxon>Orthornavirae</taxon>
        <taxon>Pisuviricota</taxon>
        <taxon>Stelpaviricetes</taxon>
        <taxon>Stellavirales</taxon>
        <taxon>Astroviridae</taxon>
        <taxon>Avastrovirus</taxon>
    </lineage>
</organism>
<dbReference type="GO" id="GO:0033644">
    <property type="term" value="C:host cell membrane"/>
    <property type="evidence" value="ECO:0007669"/>
    <property type="project" value="UniProtKB-SubCell"/>
</dbReference>
<evidence type="ECO:0000256" key="16">
    <source>
        <dbReference type="ARBA" id="ARBA00047383"/>
    </source>
</evidence>
<evidence type="ECO:0000256" key="1">
    <source>
        <dbReference type="ARBA" id="ARBA00004301"/>
    </source>
</evidence>
<keyword evidence="11" id="KW-0693">Viral RNA replication</keyword>
<evidence type="ECO:0000256" key="3">
    <source>
        <dbReference type="ARBA" id="ARBA00022520"/>
    </source>
</evidence>
<feature type="coiled-coil region" evidence="17">
    <location>
        <begin position="130"/>
        <end position="193"/>
    </location>
</feature>
<evidence type="ECO:0000313" key="19">
    <source>
        <dbReference type="EMBL" id="XAO33928.1"/>
    </source>
</evidence>
<dbReference type="InterPro" id="IPR045836">
    <property type="entry name" value="Astro_VPg"/>
</dbReference>
<evidence type="ECO:0000256" key="18">
    <source>
        <dbReference type="SAM" id="Phobius"/>
    </source>
</evidence>
<evidence type="ECO:0000256" key="4">
    <source>
        <dbReference type="ARBA" id="ARBA00022553"/>
    </source>
</evidence>
<dbReference type="InterPro" id="IPR009003">
    <property type="entry name" value="Peptidase_S1_PA"/>
</dbReference>
<dbReference type="SUPFAM" id="SSF50494">
    <property type="entry name" value="Trypsin-like serine proteases"/>
    <property type="match status" value="1"/>
</dbReference>
<evidence type="ECO:0000256" key="11">
    <source>
        <dbReference type="ARBA" id="ARBA00022953"/>
    </source>
</evidence>
<keyword evidence="8" id="KW-0378">Hydrolase</keyword>
<dbReference type="GO" id="GO:0075523">
    <property type="term" value="P:viral translational frameshifting"/>
    <property type="evidence" value="ECO:0007669"/>
    <property type="project" value="UniProtKB-KW"/>
</dbReference>
<evidence type="ECO:0000256" key="5">
    <source>
        <dbReference type="ARBA" id="ARBA00022670"/>
    </source>
</evidence>
<comment type="catalytic activity">
    <reaction evidence="16">
        <text>RNA(n) + a ribonucleoside 5'-triphosphate = RNA(n+1) + diphosphate</text>
        <dbReference type="Rhea" id="RHEA:21248"/>
        <dbReference type="Rhea" id="RHEA-COMP:14527"/>
        <dbReference type="Rhea" id="RHEA-COMP:17342"/>
        <dbReference type="ChEBI" id="CHEBI:33019"/>
        <dbReference type="ChEBI" id="CHEBI:61557"/>
        <dbReference type="ChEBI" id="CHEBI:140395"/>
    </reaction>
</comment>
<keyword evidence="3" id="KW-0191">Covalent protein-RNA linkage</keyword>
<evidence type="ECO:0000256" key="10">
    <source>
        <dbReference type="ARBA" id="ARBA00022870"/>
    </source>
</evidence>
<evidence type="ECO:0000256" key="8">
    <source>
        <dbReference type="ARBA" id="ARBA00022801"/>
    </source>
</evidence>
<evidence type="ECO:0000256" key="14">
    <source>
        <dbReference type="ARBA" id="ARBA00045606"/>
    </source>
</evidence>
<dbReference type="InterPro" id="IPR043504">
    <property type="entry name" value="Peptidase_S1_PA_chymotrypsin"/>
</dbReference>
<feature type="transmembrane region" description="Helical" evidence="18">
    <location>
        <begin position="365"/>
        <end position="385"/>
    </location>
</feature>
<feature type="transmembrane region" description="Helical" evidence="18">
    <location>
        <begin position="467"/>
        <end position="491"/>
    </location>
</feature>
<evidence type="ECO:0000256" key="12">
    <source>
        <dbReference type="ARBA" id="ARBA00022989"/>
    </source>
</evidence>
<keyword evidence="7" id="KW-0688">Ribosomal frameshifting</keyword>
<reference evidence="19" key="1">
    <citation type="submission" date="2024-05" db="EMBL/GenBank/DDBJ databases">
        <authorList>
            <person name="Chen G."/>
            <person name="Zhang H."/>
            <person name="Hao X."/>
        </authorList>
    </citation>
    <scope>NUCLEOTIDE SEQUENCE</scope>
    <source>
        <strain evidence="19">AAstV/Goose/CHN/2023/C102</strain>
    </source>
</reference>
<keyword evidence="9" id="KW-0720">Serine protease</keyword>
<keyword evidence="17" id="KW-0175">Coiled coil</keyword>
<evidence type="ECO:0000256" key="7">
    <source>
        <dbReference type="ARBA" id="ARBA00022758"/>
    </source>
</evidence>
<evidence type="ECO:0000256" key="6">
    <source>
        <dbReference type="ARBA" id="ARBA00022692"/>
    </source>
</evidence>
<dbReference type="EMBL" id="PP763758">
    <property type="protein sequence ID" value="XAO33928.1"/>
    <property type="molecule type" value="Genomic_RNA"/>
</dbReference>
<sequence>MASCGDGAFGSLDKREARLQTPAGLDKIFSLQGVVECFDRMRVMYGDTPAWRKLMATDAIYIKDLKTAIGIHGTAFGLFMDAGDGNATWSDDAGAAIVTRNEAAALRAQQAKVFRLRSAQALNSSLTHTIMEKTRLVKEKARELEDKNKEIVKLVESQKKLIGHIEEKHRDQIRQKNEEIGNLKLKLVRAEIERDKIWNEKQKIEEMLTKSKAKKFCVGNVLWIVLAFFFFSFLATTQAADDNPNLGFYEYDPDKMEKTCKRPEFGCLLVNGIVPVPTYDFETVMAKCYNMRGNFLMASAFNPRKIIESCAKSVGFFMDRKDYITNWRWCERRLQTLVPAVCEEESSLNKIWVQIYEALEQSRDLISYVKAYNLDVWIIAIFSLMATGNKEKFLKMVPFVAIAWWFQLPTFLLTVAVNIFPTIVLPFVAFQVIFPDMLVITTFLMWMTLVLRAFFWNEGVNILVETSYSLLYVFTFIGWSFLMTLFTALALTVPLQILLFCVVISMSCGTRYAMSTITITHPDGTTEKTTRIAKVKRTAVDQVKKGFKQLRIRGVIPSSPIKSGSIVIIEGKNGSGTGWRFMNYICTAGHVVRGSDFVTVKSENICVRCKIWKEIEIFESVDTLVLIKLPKELQMVKPLKLAKEIVNDYLTLTTWDANFQNQISFQGWCTIDGNWISNTMNTAFGNSGAPYTNSDGRLVGMHLGTQGVISQGVVVKHILESNIMVQQSQHIDVDELMEKVIAGTKISHAEILKQLDELREKVSIMEGKMKNYDDFWLMQTILGQKKKGKTKKTVRGAKHLYTKKLLSKGHFMKMRMLTDEEYNRMIEEGFSADEIRDAVNHLREQAWLNYCIENDIDEDGVEDWYDEMIADDIANEEIDRKIEEAMEEENAFLAGQSRKTYIQQALLHIIRIKKDRVKTVKLETQAESAEKLTSMFEKAVSDQEIQEGTSVAILSNGEDVRVIENKEIDFKKIKMIPLDDEKTSELIKRDGCTKISTGEDNKKNILKEKTTVFEEPKNQPLEQRKKCNWCMNPKPHNYAACKRRNQKCFCVFCGIMHSENEGHTRPVECPSCKKGFKGVEGLEAHAIEGCPKN</sequence>
<dbReference type="GO" id="GO:0006508">
    <property type="term" value="P:proteolysis"/>
    <property type="evidence" value="ECO:0007669"/>
    <property type="project" value="UniProtKB-KW"/>
</dbReference>
<accession>A0AAU6W8Q9</accession>
<comment type="subunit">
    <text evidence="2">Monomer.</text>
</comment>
<evidence type="ECO:0000256" key="17">
    <source>
        <dbReference type="SAM" id="Coils"/>
    </source>
</evidence>
<name>A0AAU6W8Q9_9VIRU</name>
<keyword evidence="10" id="KW-1043">Host membrane</keyword>
<keyword evidence="6 18" id="KW-0812">Transmembrane</keyword>
<protein>
    <submittedName>
        <fullName evidence="19">Non-structural polyprotein</fullName>
    </submittedName>
</protein>
<proteinExistence type="predicted"/>
<evidence type="ECO:0000256" key="9">
    <source>
        <dbReference type="ARBA" id="ARBA00022825"/>
    </source>
</evidence>
<keyword evidence="5" id="KW-0645">Protease</keyword>
<feature type="transmembrane region" description="Helical" evidence="18">
    <location>
        <begin position="397"/>
        <end position="420"/>
    </location>
</feature>
<feature type="transmembrane region" description="Helical" evidence="18">
    <location>
        <begin position="432"/>
        <end position="455"/>
    </location>
</feature>
<evidence type="ECO:0000256" key="13">
    <source>
        <dbReference type="ARBA" id="ARBA00023136"/>
    </source>
</evidence>
<keyword evidence="13 18" id="KW-0472">Membrane</keyword>
<comment type="function">
    <text evidence="15">Responsible for the cleavage of the polyprotein into functional products.</text>
</comment>
<comment type="function">
    <text evidence="14">Protein covalently attached to the 5' extremity of the genomic and subgenomic RNAs. It may serve as a primer for the replicase.</text>
</comment>
<dbReference type="GO" id="GO:0008236">
    <property type="term" value="F:serine-type peptidase activity"/>
    <property type="evidence" value="ECO:0007669"/>
    <property type="project" value="UniProtKB-KW"/>
</dbReference>